<evidence type="ECO:0000259" key="5">
    <source>
        <dbReference type="PROSITE" id="PS50850"/>
    </source>
</evidence>
<evidence type="ECO:0000256" key="1">
    <source>
        <dbReference type="ARBA" id="ARBA00022692"/>
    </source>
</evidence>
<dbReference type="PROSITE" id="PS50850">
    <property type="entry name" value="MFS"/>
    <property type="match status" value="1"/>
</dbReference>
<dbReference type="SUPFAM" id="SSF103473">
    <property type="entry name" value="MFS general substrate transporter"/>
    <property type="match status" value="1"/>
</dbReference>
<feature type="domain" description="Major facilitator superfamily (MFS) profile" evidence="5">
    <location>
        <begin position="32"/>
        <end position="418"/>
    </location>
</feature>
<feature type="transmembrane region" description="Helical" evidence="4">
    <location>
        <begin position="104"/>
        <end position="122"/>
    </location>
</feature>
<gene>
    <name evidence="6" type="ORF">LV89_01786</name>
</gene>
<dbReference type="EMBL" id="QGGO01000007">
    <property type="protein sequence ID" value="PWK27472.1"/>
    <property type="molecule type" value="Genomic_DNA"/>
</dbReference>
<dbReference type="InterPro" id="IPR020846">
    <property type="entry name" value="MFS_dom"/>
</dbReference>
<evidence type="ECO:0000256" key="4">
    <source>
        <dbReference type="SAM" id="Phobius"/>
    </source>
</evidence>
<keyword evidence="3 4" id="KW-0472">Membrane</keyword>
<comment type="caution">
    <text evidence="6">The sequence shown here is derived from an EMBL/GenBank/DDBJ whole genome shotgun (WGS) entry which is preliminary data.</text>
</comment>
<dbReference type="GO" id="GO:0005886">
    <property type="term" value="C:plasma membrane"/>
    <property type="evidence" value="ECO:0007669"/>
    <property type="project" value="TreeGrafter"/>
</dbReference>
<sequence length="418" mass="45936">MSFYKPINIQNDLFFQLSDNFVTKTSETKHATMKRILPVIVLSQFCCTSLWFAGNAILPDLTKHFNIDANNLAHLVSAVQFGFISGTFLFALSGLVDRFVATRIFFVCSILAAFCNISVVMVHTTESILLISRFLTGFFLAGIYPVGMKIASDHYQKGLGKSLGLLVGALVLGTAFPHFLKGFNTNYSWEFVLWATAGLSVLGGSMMVLLVPQGQYSTVAKKIDFRAITTGFKIHNFRSPALGYFGHMWELYTFWAFLPALILSYKTQHHLTDINVSQWAFVIIASGSIACVVGGYLSEYFGTKKVAVFALSLSCFCCLISPIMLMYASVPVLFGFLLFWGMVVIADSPLFSTLVAQNAPIESKGTLLTITNSIGFSLTILSIQIIGILSNVINPHYLYIFLAIGPILGIAMLLKKAS</sequence>
<dbReference type="AlphaFoldDB" id="A0A316EAN1"/>
<dbReference type="PANTHER" id="PTHR23521">
    <property type="entry name" value="TRANSPORTER MFS SUPERFAMILY"/>
    <property type="match status" value="1"/>
</dbReference>
<keyword evidence="2 4" id="KW-1133">Transmembrane helix</keyword>
<feature type="transmembrane region" description="Helical" evidence="4">
    <location>
        <begin position="306"/>
        <end position="327"/>
    </location>
</feature>
<feature type="transmembrane region" description="Helical" evidence="4">
    <location>
        <begin position="277"/>
        <end position="297"/>
    </location>
</feature>
<feature type="transmembrane region" description="Helical" evidence="4">
    <location>
        <begin position="128"/>
        <end position="147"/>
    </location>
</feature>
<dbReference type="Pfam" id="PF07690">
    <property type="entry name" value="MFS_1"/>
    <property type="match status" value="1"/>
</dbReference>
<dbReference type="InterPro" id="IPR011701">
    <property type="entry name" value="MFS"/>
</dbReference>
<feature type="transmembrane region" description="Helical" evidence="4">
    <location>
        <begin position="73"/>
        <end position="92"/>
    </location>
</feature>
<accession>A0A316EAN1</accession>
<dbReference type="PANTHER" id="PTHR23521:SF3">
    <property type="entry name" value="MFS TRANSPORTER"/>
    <property type="match status" value="1"/>
</dbReference>
<evidence type="ECO:0000256" key="3">
    <source>
        <dbReference type="ARBA" id="ARBA00023136"/>
    </source>
</evidence>
<evidence type="ECO:0000313" key="6">
    <source>
        <dbReference type="EMBL" id="PWK27472.1"/>
    </source>
</evidence>
<evidence type="ECO:0000313" key="7">
    <source>
        <dbReference type="Proteomes" id="UP000245489"/>
    </source>
</evidence>
<feature type="transmembrane region" description="Helical" evidence="4">
    <location>
        <begin position="242"/>
        <end position="265"/>
    </location>
</feature>
<evidence type="ECO:0000256" key="2">
    <source>
        <dbReference type="ARBA" id="ARBA00022989"/>
    </source>
</evidence>
<reference evidence="6 7" key="1">
    <citation type="submission" date="2018-05" db="EMBL/GenBank/DDBJ databases">
        <title>Genomic Encyclopedia of Archaeal and Bacterial Type Strains, Phase II (KMG-II): from individual species to whole genera.</title>
        <authorList>
            <person name="Goeker M."/>
        </authorList>
    </citation>
    <scope>NUCLEOTIDE SEQUENCE [LARGE SCALE GENOMIC DNA]</scope>
    <source>
        <strain evidence="6 7">DSM 22214</strain>
    </source>
</reference>
<feature type="transmembrane region" description="Helical" evidence="4">
    <location>
        <begin position="36"/>
        <end position="53"/>
    </location>
</feature>
<dbReference type="InterPro" id="IPR036259">
    <property type="entry name" value="MFS_trans_sf"/>
</dbReference>
<dbReference type="Gene3D" id="1.20.1250.20">
    <property type="entry name" value="MFS general substrate transporter like domains"/>
    <property type="match status" value="1"/>
</dbReference>
<keyword evidence="1 4" id="KW-0812">Transmembrane</keyword>
<organism evidence="6 7">
    <name type="scientific">Arcicella aurantiaca</name>
    <dbReference type="NCBI Taxonomy" id="591202"/>
    <lineage>
        <taxon>Bacteria</taxon>
        <taxon>Pseudomonadati</taxon>
        <taxon>Bacteroidota</taxon>
        <taxon>Cytophagia</taxon>
        <taxon>Cytophagales</taxon>
        <taxon>Flectobacillaceae</taxon>
        <taxon>Arcicella</taxon>
    </lineage>
</organism>
<feature type="transmembrane region" description="Helical" evidence="4">
    <location>
        <begin position="159"/>
        <end position="179"/>
    </location>
</feature>
<protein>
    <submittedName>
        <fullName evidence="6">Putative MFS family arabinose efflux permease</fullName>
    </submittedName>
</protein>
<feature type="transmembrane region" description="Helical" evidence="4">
    <location>
        <begin position="191"/>
        <end position="212"/>
    </location>
</feature>
<feature type="transmembrane region" description="Helical" evidence="4">
    <location>
        <begin position="367"/>
        <end position="390"/>
    </location>
</feature>
<feature type="transmembrane region" description="Helical" evidence="4">
    <location>
        <begin position="333"/>
        <end position="355"/>
    </location>
</feature>
<dbReference type="GO" id="GO:0022857">
    <property type="term" value="F:transmembrane transporter activity"/>
    <property type="evidence" value="ECO:0007669"/>
    <property type="project" value="InterPro"/>
</dbReference>
<feature type="transmembrane region" description="Helical" evidence="4">
    <location>
        <begin position="396"/>
        <end position="414"/>
    </location>
</feature>
<proteinExistence type="predicted"/>
<dbReference type="Proteomes" id="UP000245489">
    <property type="component" value="Unassembled WGS sequence"/>
</dbReference>
<name>A0A316EAN1_9BACT</name>
<keyword evidence="7" id="KW-1185">Reference proteome</keyword>